<evidence type="ECO:0000256" key="3">
    <source>
        <dbReference type="ARBA" id="ARBA00004496"/>
    </source>
</evidence>
<feature type="compositionally biased region" description="Basic and acidic residues" evidence="8">
    <location>
        <begin position="663"/>
        <end position="672"/>
    </location>
</feature>
<dbReference type="PANTHER" id="PTHR41391">
    <property type="entry name" value="RESTRICTION OF TELOMERE CAPPING PROTEIN 4"/>
    <property type="match status" value="1"/>
</dbReference>
<feature type="compositionally biased region" description="Low complexity" evidence="8">
    <location>
        <begin position="149"/>
        <end position="160"/>
    </location>
</feature>
<feature type="domain" description="Restriction of telomere capping protein 4 C-terminal" evidence="9">
    <location>
        <begin position="508"/>
        <end position="655"/>
    </location>
</feature>
<feature type="compositionally biased region" description="Basic and acidic residues" evidence="8">
    <location>
        <begin position="894"/>
        <end position="911"/>
    </location>
</feature>
<feature type="compositionally biased region" description="Basic and acidic residues" evidence="8">
    <location>
        <begin position="317"/>
        <end position="329"/>
    </location>
</feature>
<sequence length="929" mass="104029">MENMRNDQHRRGTTLDTDPKLRLQSRPKGRRDVKDNTNAFGADLGSTDFQNSSKKSGAAAKRRKTFRKGDRNKDEVLEIDDSDDNSSPDYLDTLSEASPTKANLKEEAQTFVDSDGNEHNYHPKFHPDKSNNLKSLKFTKIRSIQKENAASSPSSSTKASRNVLQRARESRQNETKQTIDSGPAPRITGMKEHTPSSSNGQKPPRPRPVPRKKPVEPFPMNDVNTLPEIRKSARQQSRRIYRVDSPEEEEEKKGPRKPKLAPFPVSLSNGSTAPSGSSKNNFATFPMSPPTKGSSADRSNKQSKSIRRLQDFPLSPPKRDFLVEKGKGKAKEHIVVDTEPSQAEIHAFPLDTQFFNKSPSPNSSTFRKRESGRFSSEDEDRTPRKKKRESLGTQAFREAKYEQDSLFIAPGTDPKTLCPYCDAKLPPSPSPHLQHLLKAAERKSVRDRRPTNPLGRKAPFTAYIAVCQRHRFETQVLPVAEQNGWPKNIDWKKLATRIGKMKKQLNDIIDDTEDNTVIEISEDDGSVSDSFGSGARFKCFFWRDFMKAVKKKGSRAAAGVKDQFLNFEKTQPGYYGELGSMIIYQTLVDMFPPSSYEVEKITPLGPEEFMQRILVPEVALRLIMEDRSLKGESGKKAALQVLRDSATYGVQMFPSDAGEEDAETSRGNKHGEGIAAGELIVMERAKKRRKEIEEEEEMEEKQRLAEKEEQAARPRPKPRMKAKKTSTVLKEAADASHSPTPLKKFPYDTDSTSGSDSSYGADVFMLDPPMRSRSLSRSPSVSEINFNVTSGRSRASSRATSGSRSHVASDEDEDEHRSPPWKSKMKSRSQASSRQSTRADMDVSDDSIAVIVDGDVKTPVAKRRHTTKEPSIEILDRTPKAPPTSSLPTVRTSPPERYKDDRSLPPLERARLKSKRNNATAADRGGRKA</sequence>
<dbReference type="InterPro" id="IPR039024">
    <property type="entry name" value="RTC4"/>
</dbReference>
<proteinExistence type="inferred from homology"/>
<feature type="compositionally biased region" description="Basic residues" evidence="8">
    <location>
        <begin position="714"/>
        <end position="724"/>
    </location>
</feature>
<protein>
    <recommendedName>
        <fullName evidence="5">Restriction of telomere capping protein 4</fullName>
    </recommendedName>
</protein>
<dbReference type="GO" id="GO:0005737">
    <property type="term" value="C:cytoplasm"/>
    <property type="evidence" value="ECO:0007669"/>
    <property type="project" value="UniProtKB-SubCell"/>
</dbReference>
<dbReference type="InterPro" id="IPR028094">
    <property type="entry name" value="RTC4_C"/>
</dbReference>
<accession>A0A5C3KX57</accession>
<feature type="compositionally biased region" description="Basic and acidic residues" evidence="8">
    <location>
        <begin position="1"/>
        <end position="10"/>
    </location>
</feature>
<feature type="compositionally biased region" description="Low complexity" evidence="8">
    <location>
        <begin position="748"/>
        <end position="760"/>
    </location>
</feature>
<feature type="region of interest" description="Disordered" evidence="8">
    <location>
        <begin position="692"/>
        <end position="929"/>
    </location>
</feature>
<evidence type="ECO:0000256" key="4">
    <source>
        <dbReference type="ARBA" id="ARBA00009461"/>
    </source>
</evidence>
<organism evidence="10 11">
    <name type="scientific">Coprinopsis marcescibilis</name>
    <name type="common">Agaric fungus</name>
    <name type="synonym">Psathyrella marcescibilis</name>
    <dbReference type="NCBI Taxonomy" id="230819"/>
    <lineage>
        <taxon>Eukaryota</taxon>
        <taxon>Fungi</taxon>
        <taxon>Dikarya</taxon>
        <taxon>Basidiomycota</taxon>
        <taxon>Agaricomycotina</taxon>
        <taxon>Agaricomycetes</taxon>
        <taxon>Agaricomycetidae</taxon>
        <taxon>Agaricales</taxon>
        <taxon>Agaricineae</taxon>
        <taxon>Psathyrellaceae</taxon>
        <taxon>Coprinopsis</taxon>
    </lineage>
</organism>
<evidence type="ECO:0000256" key="5">
    <source>
        <dbReference type="ARBA" id="ARBA00015162"/>
    </source>
</evidence>
<comment type="function">
    <text evidence="1">May be involved in a process influencing telomere capping.</text>
</comment>
<evidence type="ECO:0000256" key="7">
    <source>
        <dbReference type="ARBA" id="ARBA00023242"/>
    </source>
</evidence>
<evidence type="ECO:0000256" key="2">
    <source>
        <dbReference type="ARBA" id="ARBA00004123"/>
    </source>
</evidence>
<dbReference type="EMBL" id="ML210190">
    <property type="protein sequence ID" value="TFK25106.1"/>
    <property type="molecule type" value="Genomic_DNA"/>
</dbReference>
<evidence type="ECO:0000313" key="10">
    <source>
        <dbReference type="EMBL" id="TFK25106.1"/>
    </source>
</evidence>
<dbReference type="PANTHER" id="PTHR41391:SF1">
    <property type="entry name" value="RESTRICTION OF TELOMERE CAPPING PROTEIN 4"/>
    <property type="match status" value="1"/>
</dbReference>
<evidence type="ECO:0000259" key="9">
    <source>
        <dbReference type="SMART" id="SM01312"/>
    </source>
</evidence>
<dbReference type="SMART" id="SM01312">
    <property type="entry name" value="RTC4"/>
    <property type="match status" value="1"/>
</dbReference>
<dbReference type="Proteomes" id="UP000307440">
    <property type="component" value="Unassembled WGS sequence"/>
</dbReference>
<comment type="subcellular location">
    <subcellularLocation>
        <location evidence="3">Cytoplasm</location>
    </subcellularLocation>
    <subcellularLocation>
        <location evidence="2">Nucleus</location>
    </subcellularLocation>
</comment>
<evidence type="ECO:0000256" key="1">
    <source>
        <dbReference type="ARBA" id="ARBA00002738"/>
    </source>
</evidence>
<reference evidence="10 11" key="1">
    <citation type="journal article" date="2019" name="Nat. Ecol. Evol.">
        <title>Megaphylogeny resolves global patterns of mushroom evolution.</title>
        <authorList>
            <person name="Varga T."/>
            <person name="Krizsan K."/>
            <person name="Foldi C."/>
            <person name="Dima B."/>
            <person name="Sanchez-Garcia M."/>
            <person name="Sanchez-Ramirez S."/>
            <person name="Szollosi G.J."/>
            <person name="Szarkandi J.G."/>
            <person name="Papp V."/>
            <person name="Albert L."/>
            <person name="Andreopoulos W."/>
            <person name="Angelini C."/>
            <person name="Antonin V."/>
            <person name="Barry K.W."/>
            <person name="Bougher N.L."/>
            <person name="Buchanan P."/>
            <person name="Buyck B."/>
            <person name="Bense V."/>
            <person name="Catcheside P."/>
            <person name="Chovatia M."/>
            <person name="Cooper J."/>
            <person name="Damon W."/>
            <person name="Desjardin D."/>
            <person name="Finy P."/>
            <person name="Geml J."/>
            <person name="Haridas S."/>
            <person name="Hughes K."/>
            <person name="Justo A."/>
            <person name="Karasinski D."/>
            <person name="Kautmanova I."/>
            <person name="Kiss B."/>
            <person name="Kocsube S."/>
            <person name="Kotiranta H."/>
            <person name="LaButti K.M."/>
            <person name="Lechner B.E."/>
            <person name="Liimatainen K."/>
            <person name="Lipzen A."/>
            <person name="Lukacs Z."/>
            <person name="Mihaltcheva S."/>
            <person name="Morgado L.N."/>
            <person name="Niskanen T."/>
            <person name="Noordeloos M.E."/>
            <person name="Ohm R.A."/>
            <person name="Ortiz-Santana B."/>
            <person name="Ovrebo C."/>
            <person name="Racz N."/>
            <person name="Riley R."/>
            <person name="Savchenko A."/>
            <person name="Shiryaev A."/>
            <person name="Soop K."/>
            <person name="Spirin V."/>
            <person name="Szebenyi C."/>
            <person name="Tomsovsky M."/>
            <person name="Tulloss R.E."/>
            <person name="Uehling J."/>
            <person name="Grigoriev I.V."/>
            <person name="Vagvolgyi C."/>
            <person name="Papp T."/>
            <person name="Martin F.M."/>
            <person name="Miettinen O."/>
            <person name="Hibbett D.S."/>
            <person name="Nagy L.G."/>
        </authorList>
    </citation>
    <scope>NUCLEOTIDE SEQUENCE [LARGE SCALE GENOMIC DNA]</scope>
    <source>
        <strain evidence="10 11">CBS 121175</strain>
    </source>
</reference>
<dbReference type="AlphaFoldDB" id="A0A5C3KX57"/>
<dbReference type="OrthoDB" id="128308at2759"/>
<evidence type="ECO:0000256" key="6">
    <source>
        <dbReference type="ARBA" id="ARBA00022490"/>
    </source>
</evidence>
<feature type="compositionally biased region" description="Basic and acidic residues" evidence="8">
    <location>
        <begin position="700"/>
        <end position="712"/>
    </location>
</feature>
<feature type="compositionally biased region" description="Polar residues" evidence="8">
    <location>
        <begin position="883"/>
        <end position="892"/>
    </location>
</feature>
<feature type="compositionally biased region" description="Low complexity" evidence="8">
    <location>
        <begin position="828"/>
        <end position="838"/>
    </location>
</feature>
<keyword evidence="11" id="KW-1185">Reference proteome</keyword>
<evidence type="ECO:0000256" key="8">
    <source>
        <dbReference type="SAM" id="MobiDB-lite"/>
    </source>
</evidence>
<feature type="region of interest" description="Disordered" evidence="8">
    <location>
        <begin position="1"/>
        <end position="329"/>
    </location>
</feature>
<keyword evidence="7" id="KW-0539">Nucleus</keyword>
<feature type="region of interest" description="Disordered" evidence="8">
    <location>
        <begin position="656"/>
        <end position="675"/>
    </location>
</feature>
<dbReference type="Pfam" id="PF14474">
    <property type="entry name" value="RTC4"/>
    <property type="match status" value="1"/>
</dbReference>
<feature type="compositionally biased region" description="Basic and acidic residues" evidence="8">
    <location>
        <begin position="67"/>
        <end position="76"/>
    </location>
</feature>
<feature type="compositionally biased region" description="Polar residues" evidence="8">
    <location>
        <begin position="266"/>
        <end position="283"/>
    </location>
</feature>
<comment type="similarity">
    <text evidence="4">Belongs to the RTC4 family.</text>
</comment>
<feature type="compositionally biased region" description="Basic and acidic residues" evidence="8">
    <location>
        <begin position="867"/>
        <end position="879"/>
    </location>
</feature>
<feature type="compositionally biased region" description="Low complexity" evidence="8">
    <location>
        <begin position="789"/>
        <end position="805"/>
    </location>
</feature>
<gene>
    <name evidence="10" type="ORF">FA15DRAFT_372634</name>
</gene>
<feature type="compositionally biased region" description="Acidic residues" evidence="8">
    <location>
        <begin position="77"/>
        <end position="86"/>
    </location>
</feature>
<feature type="compositionally biased region" description="Basic and acidic residues" evidence="8">
    <location>
        <begin position="116"/>
        <end position="131"/>
    </location>
</feature>
<keyword evidence="6" id="KW-0963">Cytoplasm</keyword>
<feature type="compositionally biased region" description="Low complexity" evidence="8">
    <location>
        <begin position="768"/>
        <end position="782"/>
    </location>
</feature>
<name>A0A5C3KX57_COPMA</name>
<feature type="region of interest" description="Disordered" evidence="8">
    <location>
        <begin position="349"/>
        <end position="395"/>
    </location>
</feature>
<dbReference type="GO" id="GO:0005634">
    <property type="term" value="C:nucleus"/>
    <property type="evidence" value="ECO:0007669"/>
    <property type="project" value="UniProtKB-SubCell"/>
</dbReference>
<feature type="compositionally biased region" description="Polar residues" evidence="8">
    <location>
        <begin position="353"/>
        <end position="365"/>
    </location>
</feature>
<evidence type="ECO:0000313" key="11">
    <source>
        <dbReference type="Proteomes" id="UP000307440"/>
    </source>
</evidence>
<feature type="compositionally biased region" description="Basic and acidic residues" evidence="8">
    <location>
        <begin position="367"/>
        <end position="376"/>
    </location>
</feature>